<dbReference type="Gene3D" id="3.40.50.1000">
    <property type="entry name" value="HAD superfamily/HAD-like"/>
    <property type="match status" value="1"/>
</dbReference>
<dbReference type="AlphaFoldDB" id="A0A4Z0R4J3"/>
<sequence length="219" mass="24948">MRYNVLLWDLDGTLTDPKEGITRSVHYALERLDYPVRETDDLDWIIGPPLKESFKILFQTKDEAILNQAISIYRERYREIGLYENFVYPGIPELLAQLQEKGCRHYLATSKPRVFAEKTLQHFLLDSYFSVIMGSELNGKFVEKDCLIAEVLKTIPASSRANTVMIGDRSYDVHGARANHIDVISVGYGYGTAEELRIASPDFIVQSVPDLGKLLFHTS</sequence>
<dbReference type="EMBL" id="SPQQ01000004">
    <property type="protein sequence ID" value="TGE37708.1"/>
    <property type="molecule type" value="Genomic_DNA"/>
</dbReference>
<dbReference type="InterPro" id="IPR041492">
    <property type="entry name" value="HAD_2"/>
</dbReference>
<organism evidence="1 2">
    <name type="scientific">Desulfosporosinus fructosivorans</name>
    <dbReference type="NCBI Taxonomy" id="2018669"/>
    <lineage>
        <taxon>Bacteria</taxon>
        <taxon>Bacillati</taxon>
        <taxon>Bacillota</taxon>
        <taxon>Clostridia</taxon>
        <taxon>Eubacteriales</taxon>
        <taxon>Desulfitobacteriaceae</taxon>
        <taxon>Desulfosporosinus</taxon>
    </lineage>
</organism>
<evidence type="ECO:0000313" key="2">
    <source>
        <dbReference type="Proteomes" id="UP000298460"/>
    </source>
</evidence>
<gene>
    <name evidence="1" type="ORF">E4K67_13390</name>
</gene>
<comment type="caution">
    <text evidence="1">The sequence shown here is derived from an EMBL/GenBank/DDBJ whole genome shotgun (WGS) entry which is preliminary data.</text>
</comment>
<dbReference type="SUPFAM" id="SSF56784">
    <property type="entry name" value="HAD-like"/>
    <property type="match status" value="1"/>
</dbReference>
<dbReference type="GO" id="GO:0004713">
    <property type="term" value="F:protein tyrosine kinase activity"/>
    <property type="evidence" value="ECO:0007669"/>
    <property type="project" value="TreeGrafter"/>
</dbReference>
<keyword evidence="1" id="KW-0378">Hydrolase</keyword>
<dbReference type="RefSeq" id="WP_135547481.1">
    <property type="nucleotide sequence ID" value="NZ_SPQQ01000004.1"/>
</dbReference>
<dbReference type="PANTHER" id="PTHR43434:SF20">
    <property type="entry name" value="5'-NUCLEOTIDASE"/>
    <property type="match status" value="1"/>
</dbReference>
<dbReference type="InterPro" id="IPR023198">
    <property type="entry name" value="PGP-like_dom2"/>
</dbReference>
<dbReference type="InterPro" id="IPR023214">
    <property type="entry name" value="HAD_sf"/>
</dbReference>
<dbReference type="OrthoDB" id="9792518at2"/>
<dbReference type="SFLD" id="SFLDG01129">
    <property type="entry name" value="C1.5:_HAD__Beta-PGM__Phosphata"/>
    <property type="match status" value="1"/>
</dbReference>
<reference evidence="1 2" key="1">
    <citation type="submission" date="2019-03" db="EMBL/GenBank/DDBJ databases">
        <title>Draft Genome Sequence of Desulfosporosinus fructosivorans Strain 63.6F, Isolated from Marine Sediment in the Baltic Sea.</title>
        <authorList>
            <person name="Hausmann B."/>
            <person name="Vandieken V."/>
            <person name="Pjevac P."/>
            <person name="Schreck K."/>
            <person name="Herbold C.W."/>
            <person name="Loy A."/>
        </authorList>
    </citation>
    <scope>NUCLEOTIDE SEQUENCE [LARGE SCALE GENOMIC DNA]</scope>
    <source>
        <strain evidence="1 2">63.6F</strain>
    </source>
</reference>
<dbReference type="GO" id="GO:0016787">
    <property type="term" value="F:hydrolase activity"/>
    <property type="evidence" value="ECO:0007669"/>
    <property type="project" value="UniProtKB-KW"/>
</dbReference>
<dbReference type="PANTHER" id="PTHR43434">
    <property type="entry name" value="PHOSPHOGLYCOLATE PHOSPHATASE"/>
    <property type="match status" value="1"/>
</dbReference>
<dbReference type="InterPro" id="IPR050155">
    <property type="entry name" value="HAD-like_hydrolase_sf"/>
</dbReference>
<accession>A0A4Z0R4J3</accession>
<dbReference type="SFLD" id="SFLDS00003">
    <property type="entry name" value="Haloacid_Dehalogenase"/>
    <property type="match status" value="1"/>
</dbReference>
<dbReference type="Gene3D" id="1.10.150.240">
    <property type="entry name" value="Putative phosphatase, domain 2"/>
    <property type="match status" value="1"/>
</dbReference>
<dbReference type="Proteomes" id="UP000298460">
    <property type="component" value="Unassembled WGS sequence"/>
</dbReference>
<name>A0A4Z0R4J3_9FIRM</name>
<dbReference type="GO" id="GO:0005829">
    <property type="term" value="C:cytosol"/>
    <property type="evidence" value="ECO:0007669"/>
    <property type="project" value="TreeGrafter"/>
</dbReference>
<evidence type="ECO:0000313" key="1">
    <source>
        <dbReference type="EMBL" id="TGE37708.1"/>
    </source>
</evidence>
<protein>
    <submittedName>
        <fullName evidence="1">HAD family hydrolase</fullName>
    </submittedName>
</protein>
<keyword evidence="2" id="KW-1185">Reference proteome</keyword>
<proteinExistence type="predicted"/>
<dbReference type="Pfam" id="PF13419">
    <property type="entry name" value="HAD_2"/>
    <property type="match status" value="1"/>
</dbReference>
<dbReference type="InterPro" id="IPR036412">
    <property type="entry name" value="HAD-like_sf"/>
</dbReference>